<sequence>MKKTKVFLVDDIDGSEAERTISFAFNGISYQIDLNAEHANKIEDDFAQWIRHARRTGGRAVTRRSGATAGASDSAKIRQWAQDEGLEVSQRGRIPASIVEQYRQAHQ</sequence>
<dbReference type="EMBL" id="LT629792">
    <property type="protein sequence ID" value="SDT86158.1"/>
    <property type="molecule type" value="Genomic_DNA"/>
</dbReference>
<reference evidence="4 5" key="1">
    <citation type="submission" date="2016-10" db="EMBL/GenBank/DDBJ databases">
        <authorList>
            <person name="Varghese N."/>
            <person name="Submissions S."/>
        </authorList>
    </citation>
    <scope>NUCLEOTIDE SEQUENCE [LARGE SCALE GENOMIC DNA]</scope>
    <source>
        <strain evidence="4 5">DSM 9169</strain>
    </source>
</reference>
<keyword evidence="1" id="KW-0238">DNA-binding</keyword>
<dbReference type="RefSeq" id="WP_058237741.1">
    <property type="nucleotide sequence ID" value="NZ_LT629792.1"/>
</dbReference>
<accession>A0ABY0V564</accession>
<feature type="domain" description="Lsr2 DNA-binding" evidence="3">
    <location>
        <begin position="71"/>
        <end position="105"/>
    </location>
</feature>
<name>A0ABY0V564_9ACTO</name>
<dbReference type="Proteomes" id="UP000198976">
    <property type="component" value="Chromosome I"/>
</dbReference>
<keyword evidence="5" id="KW-1185">Reference proteome</keyword>
<dbReference type="InterPro" id="IPR036625">
    <property type="entry name" value="E3-bd_dom_sf"/>
</dbReference>
<evidence type="ECO:0000313" key="5">
    <source>
        <dbReference type="Proteomes" id="UP000198976"/>
    </source>
</evidence>
<dbReference type="Pfam" id="PF23359">
    <property type="entry name" value="Lsr2_DNA-bd"/>
    <property type="match status" value="1"/>
</dbReference>
<dbReference type="Pfam" id="PF11774">
    <property type="entry name" value="Lsr2"/>
    <property type="match status" value="1"/>
</dbReference>
<dbReference type="Gene3D" id="4.10.320.10">
    <property type="entry name" value="E3-binding domain"/>
    <property type="match status" value="1"/>
</dbReference>
<organism evidence="4 5">
    <name type="scientific">Schaalia radingae</name>
    <dbReference type="NCBI Taxonomy" id="131110"/>
    <lineage>
        <taxon>Bacteria</taxon>
        <taxon>Bacillati</taxon>
        <taxon>Actinomycetota</taxon>
        <taxon>Actinomycetes</taxon>
        <taxon>Actinomycetales</taxon>
        <taxon>Actinomycetaceae</taxon>
        <taxon>Schaalia</taxon>
    </lineage>
</organism>
<evidence type="ECO:0000259" key="2">
    <source>
        <dbReference type="Pfam" id="PF11774"/>
    </source>
</evidence>
<dbReference type="InterPro" id="IPR024412">
    <property type="entry name" value="Lsr2_dim_dom"/>
</dbReference>
<evidence type="ECO:0000256" key="1">
    <source>
        <dbReference type="ARBA" id="ARBA00023125"/>
    </source>
</evidence>
<proteinExistence type="predicted"/>
<feature type="domain" description="Lsr2 dimerization" evidence="2">
    <location>
        <begin position="2"/>
        <end position="57"/>
    </location>
</feature>
<dbReference type="Gene3D" id="3.30.60.230">
    <property type="entry name" value="Lsr2, dimerization domain"/>
    <property type="match status" value="1"/>
</dbReference>
<evidence type="ECO:0000313" key="4">
    <source>
        <dbReference type="EMBL" id="SDT86158.1"/>
    </source>
</evidence>
<protein>
    <submittedName>
        <fullName evidence="4">Lsr2 protein</fullName>
    </submittedName>
</protein>
<evidence type="ECO:0000259" key="3">
    <source>
        <dbReference type="Pfam" id="PF23359"/>
    </source>
</evidence>
<dbReference type="InterPro" id="IPR042261">
    <property type="entry name" value="Lsr2-like_dimerization"/>
</dbReference>
<dbReference type="InterPro" id="IPR055370">
    <property type="entry name" value="Lsr2_DNA-bd"/>
</dbReference>
<gene>
    <name evidence="4" type="ORF">SAMN04489714_0259</name>
</gene>